<dbReference type="Pfam" id="PF00856">
    <property type="entry name" value="SET"/>
    <property type="match status" value="1"/>
</dbReference>
<protein>
    <submittedName>
        <fullName evidence="3">SET domain-containing protein-lysine N-methyltransferase</fullName>
    </submittedName>
</protein>
<organism evidence="3 5">
    <name type="scientific">Leptospira perolatii</name>
    <dbReference type="NCBI Taxonomy" id="2023191"/>
    <lineage>
        <taxon>Bacteria</taxon>
        <taxon>Pseudomonadati</taxon>
        <taxon>Spirochaetota</taxon>
        <taxon>Spirochaetia</taxon>
        <taxon>Leptospirales</taxon>
        <taxon>Leptospiraceae</taxon>
        <taxon>Leptospira</taxon>
    </lineage>
</organism>
<dbReference type="OrthoDB" id="9790349at2"/>
<comment type="caution">
    <text evidence="3">The sequence shown here is derived from an EMBL/GenBank/DDBJ whole genome shotgun (WGS) entry which is preliminary data.</text>
</comment>
<gene>
    <name evidence="2" type="ORF">CH360_02260</name>
    <name evidence="3" type="ORF">CH373_02260</name>
</gene>
<keyword evidence="3" id="KW-0808">Transferase</keyword>
<dbReference type="EMBL" id="NPDZ01000001">
    <property type="protein sequence ID" value="PJZ74880.1"/>
    <property type="molecule type" value="Genomic_DNA"/>
</dbReference>
<reference evidence="4 5" key="1">
    <citation type="submission" date="2017-07" db="EMBL/GenBank/DDBJ databases">
        <title>Leptospira spp. isolated from tropical soils.</title>
        <authorList>
            <person name="Thibeaux R."/>
            <person name="Iraola G."/>
            <person name="Ferres I."/>
            <person name="Bierque E."/>
            <person name="Girault D."/>
            <person name="Soupe-Gilbert M.-E."/>
            <person name="Picardeau M."/>
            <person name="Goarant C."/>
        </authorList>
    </citation>
    <scope>NUCLEOTIDE SEQUENCE [LARGE SCALE GENOMIC DNA]</scope>
    <source>
        <strain evidence="3 5">FH1-B-B1</strain>
        <strain evidence="2 4">FH1-B-C1</strain>
    </source>
</reference>
<evidence type="ECO:0000313" key="3">
    <source>
        <dbReference type="EMBL" id="PJZ74880.1"/>
    </source>
</evidence>
<dbReference type="InterPro" id="IPR001214">
    <property type="entry name" value="SET_dom"/>
</dbReference>
<dbReference type="Proteomes" id="UP000231962">
    <property type="component" value="Unassembled WGS sequence"/>
</dbReference>
<keyword evidence="3" id="KW-0489">Methyltransferase</keyword>
<evidence type="ECO:0000313" key="2">
    <source>
        <dbReference type="EMBL" id="PJZ71346.1"/>
    </source>
</evidence>
<keyword evidence="4" id="KW-1185">Reference proteome</keyword>
<dbReference type="SMART" id="SM00317">
    <property type="entry name" value="SET"/>
    <property type="match status" value="1"/>
</dbReference>
<dbReference type="RefSeq" id="WP_100712298.1">
    <property type="nucleotide sequence ID" value="NZ_NPDY01000001.1"/>
</dbReference>
<dbReference type="GO" id="GO:0032259">
    <property type="term" value="P:methylation"/>
    <property type="evidence" value="ECO:0007669"/>
    <property type="project" value="UniProtKB-KW"/>
</dbReference>
<sequence length="152" mass="17887">MNLSRRLRRPQVFSRSDFEIRESLIPGIGMGLFAKEDVFKGDTVGFYTGRILDDKSANSSKYCESKYLLWICKDHWIYGEGKEANYTRYINHSTKPNIKLVVSTRWKTARFEVIRRIRAGEELFFDYGDEYWINVDIDPVERSNAIRKTISN</sequence>
<dbReference type="PROSITE" id="PS50280">
    <property type="entry name" value="SET"/>
    <property type="match status" value="1"/>
</dbReference>
<dbReference type="GO" id="GO:0008168">
    <property type="term" value="F:methyltransferase activity"/>
    <property type="evidence" value="ECO:0007669"/>
    <property type="project" value="UniProtKB-KW"/>
</dbReference>
<dbReference type="Proteomes" id="UP000231990">
    <property type="component" value="Unassembled WGS sequence"/>
</dbReference>
<dbReference type="EMBL" id="NPDY01000001">
    <property type="protein sequence ID" value="PJZ71346.1"/>
    <property type="molecule type" value="Genomic_DNA"/>
</dbReference>
<feature type="domain" description="SET" evidence="1">
    <location>
        <begin position="16"/>
        <end position="128"/>
    </location>
</feature>
<evidence type="ECO:0000313" key="5">
    <source>
        <dbReference type="Proteomes" id="UP000231990"/>
    </source>
</evidence>
<dbReference type="AlphaFoldDB" id="A0A2M9ZS20"/>
<name>A0A2M9ZS20_9LEPT</name>
<dbReference type="Gene3D" id="2.170.270.10">
    <property type="entry name" value="SET domain"/>
    <property type="match status" value="1"/>
</dbReference>
<accession>A0A2M9ZS20</accession>
<evidence type="ECO:0000259" key="1">
    <source>
        <dbReference type="PROSITE" id="PS50280"/>
    </source>
</evidence>
<evidence type="ECO:0000313" key="4">
    <source>
        <dbReference type="Proteomes" id="UP000231962"/>
    </source>
</evidence>
<dbReference type="SUPFAM" id="SSF82199">
    <property type="entry name" value="SET domain"/>
    <property type="match status" value="1"/>
</dbReference>
<dbReference type="InterPro" id="IPR046341">
    <property type="entry name" value="SET_dom_sf"/>
</dbReference>
<proteinExistence type="predicted"/>